<protein>
    <submittedName>
        <fullName evidence="2">Uncharacterized protein</fullName>
    </submittedName>
</protein>
<evidence type="ECO:0000313" key="3">
    <source>
        <dbReference type="Proteomes" id="UP000800036"/>
    </source>
</evidence>
<evidence type="ECO:0000313" key="2">
    <source>
        <dbReference type="EMBL" id="KAF1980192.1"/>
    </source>
</evidence>
<evidence type="ECO:0000256" key="1">
    <source>
        <dbReference type="SAM" id="MobiDB-lite"/>
    </source>
</evidence>
<feature type="compositionally biased region" description="Pro residues" evidence="1">
    <location>
        <begin position="59"/>
        <end position="68"/>
    </location>
</feature>
<keyword evidence="3" id="KW-1185">Reference proteome</keyword>
<feature type="compositionally biased region" description="Low complexity" evidence="1">
    <location>
        <begin position="28"/>
        <end position="58"/>
    </location>
</feature>
<dbReference type="AlphaFoldDB" id="A0A6A5VWQ6"/>
<feature type="region of interest" description="Disordered" evidence="1">
    <location>
        <begin position="1"/>
        <end position="90"/>
    </location>
</feature>
<organism evidence="2 3">
    <name type="scientific">Bimuria novae-zelandiae CBS 107.79</name>
    <dbReference type="NCBI Taxonomy" id="1447943"/>
    <lineage>
        <taxon>Eukaryota</taxon>
        <taxon>Fungi</taxon>
        <taxon>Dikarya</taxon>
        <taxon>Ascomycota</taxon>
        <taxon>Pezizomycotina</taxon>
        <taxon>Dothideomycetes</taxon>
        <taxon>Pleosporomycetidae</taxon>
        <taxon>Pleosporales</taxon>
        <taxon>Massarineae</taxon>
        <taxon>Didymosphaeriaceae</taxon>
        <taxon>Bimuria</taxon>
    </lineage>
</organism>
<accession>A0A6A5VWQ6</accession>
<reference evidence="2" key="1">
    <citation type="journal article" date="2020" name="Stud. Mycol.">
        <title>101 Dothideomycetes genomes: a test case for predicting lifestyles and emergence of pathogens.</title>
        <authorList>
            <person name="Haridas S."/>
            <person name="Albert R."/>
            <person name="Binder M."/>
            <person name="Bloem J."/>
            <person name="Labutti K."/>
            <person name="Salamov A."/>
            <person name="Andreopoulos B."/>
            <person name="Baker S."/>
            <person name="Barry K."/>
            <person name="Bills G."/>
            <person name="Bluhm B."/>
            <person name="Cannon C."/>
            <person name="Castanera R."/>
            <person name="Culley D."/>
            <person name="Daum C."/>
            <person name="Ezra D."/>
            <person name="Gonzalez J."/>
            <person name="Henrissat B."/>
            <person name="Kuo A."/>
            <person name="Liang C."/>
            <person name="Lipzen A."/>
            <person name="Lutzoni F."/>
            <person name="Magnuson J."/>
            <person name="Mondo S."/>
            <person name="Nolan M."/>
            <person name="Ohm R."/>
            <person name="Pangilinan J."/>
            <person name="Park H.-J."/>
            <person name="Ramirez L."/>
            <person name="Alfaro M."/>
            <person name="Sun H."/>
            <person name="Tritt A."/>
            <person name="Yoshinaga Y."/>
            <person name="Zwiers L.-H."/>
            <person name="Turgeon B."/>
            <person name="Goodwin S."/>
            <person name="Spatafora J."/>
            <person name="Crous P."/>
            <person name="Grigoriev I."/>
        </authorList>
    </citation>
    <scope>NUCLEOTIDE SEQUENCE</scope>
    <source>
        <strain evidence="2">CBS 107.79</strain>
    </source>
</reference>
<gene>
    <name evidence="2" type="ORF">BU23DRAFT_4256</name>
</gene>
<name>A0A6A5VWQ6_9PLEO</name>
<dbReference type="Proteomes" id="UP000800036">
    <property type="component" value="Unassembled WGS sequence"/>
</dbReference>
<dbReference type="EMBL" id="ML976656">
    <property type="protein sequence ID" value="KAF1980192.1"/>
    <property type="molecule type" value="Genomic_DNA"/>
</dbReference>
<sequence length="198" mass="22025">MNTMPWKRSMPWKHGPIYSPPLFHECDTTAPSSASTPSSLSSSQHSSSTPPAISTPPRTAAPPPVPPRHPARQHPASLTIHPPPHAPQRRTPSLAHRFLYRPPTVVDAAPTRLPPPTTYPCAAHHCAKILFQRYVECSGGVLCTKHRKMLWESCKRVYESWYLGVYENAVGCTPVGYVMCEGRMMHPRRIGIGMEKYG</sequence>
<proteinExistence type="predicted"/>